<evidence type="ECO:0000256" key="5">
    <source>
        <dbReference type="ARBA" id="ARBA00023163"/>
    </source>
</evidence>
<evidence type="ECO:0000256" key="3">
    <source>
        <dbReference type="ARBA" id="ARBA00022884"/>
    </source>
</evidence>
<dbReference type="GO" id="GO:0031564">
    <property type="term" value="P:transcription antitermination"/>
    <property type="evidence" value="ECO:0007669"/>
    <property type="project" value="UniProtKB-KW"/>
</dbReference>
<evidence type="ECO:0000313" key="9">
    <source>
        <dbReference type="EMBL" id="MDV2910925.1"/>
    </source>
</evidence>
<dbReference type="RefSeq" id="WP_002831455.1">
    <property type="nucleotide sequence ID" value="NZ_BJMF01000002.1"/>
</dbReference>
<dbReference type="Proteomes" id="UP001280897">
    <property type="component" value="Unassembled WGS sequence"/>
</dbReference>
<dbReference type="InterPro" id="IPR011605">
    <property type="entry name" value="NusB_fam"/>
</dbReference>
<dbReference type="SUPFAM" id="SSF48013">
    <property type="entry name" value="NusB-like"/>
    <property type="match status" value="1"/>
</dbReference>
<sequence length="134" mass="15096">MSLNRHQMRESAFKMIFAQSVNPDADPEELKKQVLEEFHETDVADPFLDNLVTGVQENVSSINETIGKELKAGWTVNRLANPDRVILQIGTYEIKHTEVPNSVAINEALELAKKYTDEKARKFINGVLSNVAKD</sequence>
<keyword evidence="4 6" id="KW-0805">Transcription regulation</keyword>
<evidence type="ECO:0000256" key="4">
    <source>
        <dbReference type="ARBA" id="ARBA00023015"/>
    </source>
</evidence>
<evidence type="ECO:0000256" key="1">
    <source>
        <dbReference type="ARBA" id="ARBA00005952"/>
    </source>
</evidence>
<dbReference type="HAMAP" id="MF_00073">
    <property type="entry name" value="NusB"/>
    <property type="match status" value="1"/>
</dbReference>
<dbReference type="EMBL" id="JAWJAV010000001">
    <property type="protein sequence ID" value="MDV2620217.1"/>
    <property type="molecule type" value="Genomic_DNA"/>
</dbReference>
<dbReference type="InterPro" id="IPR006027">
    <property type="entry name" value="NusB_RsmB_TIM44"/>
</dbReference>
<dbReference type="Gene3D" id="1.10.940.10">
    <property type="entry name" value="NusB-like"/>
    <property type="match status" value="1"/>
</dbReference>
<keyword evidence="2 6" id="KW-0889">Transcription antitermination</keyword>
<dbReference type="AlphaFoldDB" id="A0AAN5Y395"/>
<dbReference type="PANTHER" id="PTHR11078">
    <property type="entry name" value="N UTILIZATION SUBSTANCE PROTEIN B-RELATED"/>
    <property type="match status" value="1"/>
</dbReference>
<dbReference type="Proteomes" id="UP001280415">
    <property type="component" value="Unassembled WGS sequence"/>
</dbReference>
<protein>
    <recommendedName>
        <fullName evidence="6">Transcription antitermination protein NusB</fullName>
    </recommendedName>
    <alternativeName>
        <fullName evidence="6">Antitermination factor NusB</fullName>
    </alternativeName>
</protein>
<dbReference type="InterPro" id="IPR035926">
    <property type="entry name" value="NusB-like_sf"/>
</dbReference>
<dbReference type="GeneID" id="57365713"/>
<dbReference type="NCBIfam" id="TIGR01951">
    <property type="entry name" value="nusB"/>
    <property type="match status" value="1"/>
</dbReference>
<organism evidence="8 10">
    <name type="scientific">Pediococcus acidilactici</name>
    <dbReference type="NCBI Taxonomy" id="1254"/>
    <lineage>
        <taxon>Bacteria</taxon>
        <taxon>Bacillati</taxon>
        <taxon>Bacillota</taxon>
        <taxon>Bacilli</taxon>
        <taxon>Lactobacillales</taxon>
        <taxon>Lactobacillaceae</taxon>
        <taxon>Pediococcus</taxon>
        <taxon>Pediococcus acidilactici group</taxon>
    </lineage>
</organism>
<comment type="function">
    <text evidence="6">Involved in transcription antitermination. Required for transcription of ribosomal RNA (rRNA) genes. Binds specifically to the boxA antiterminator sequence of the ribosomal RNA (rrn) operons.</text>
</comment>
<comment type="similarity">
    <text evidence="1 6">Belongs to the NusB family.</text>
</comment>
<keyword evidence="3 6" id="KW-0694">RNA-binding</keyword>
<reference evidence="8" key="2">
    <citation type="submission" date="2023-10" db="EMBL/GenBank/DDBJ databases">
        <authorList>
            <person name="Khurajog B."/>
        </authorList>
    </citation>
    <scope>NUCLEOTIDE SEQUENCE</scope>
    <source>
        <strain evidence="9">BF14</strain>
        <strain evidence="8">BF9</strain>
    </source>
</reference>
<comment type="caution">
    <text evidence="8">The sequence shown here is derived from an EMBL/GenBank/DDBJ whole genome shotgun (WGS) entry which is preliminary data.</text>
</comment>
<proteinExistence type="inferred from homology"/>
<accession>A0AAN5Y395</accession>
<evidence type="ECO:0000313" key="8">
    <source>
        <dbReference type="EMBL" id="MDV2620217.1"/>
    </source>
</evidence>
<gene>
    <name evidence="6 8" type="primary">nusB</name>
    <name evidence="8" type="ORF">R0G89_00510</name>
    <name evidence="9" type="ORF">R0H03_03475</name>
</gene>
<evidence type="ECO:0000256" key="2">
    <source>
        <dbReference type="ARBA" id="ARBA00022814"/>
    </source>
</evidence>
<evidence type="ECO:0000313" key="10">
    <source>
        <dbReference type="Proteomes" id="UP001280897"/>
    </source>
</evidence>
<dbReference type="GO" id="GO:0003723">
    <property type="term" value="F:RNA binding"/>
    <property type="evidence" value="ECO:0007669"/>
    <property type="project" value="UniProtKB-UniRule"/>
</dbReference>
<dbReference type="GO" id="GO:0005829">
    <property type="term" value="C:cytosol"/>
    <property type="evidence" value="ECO:0007669"/>
    <property type="project" value="TreeGrafter"/>
</dbReference>
<dbReference type="GO" id="GO:0006353">
    <property type="term" value="P:DNA-templated transcription termination"/>
    <property type="evidence" value="ECO:0007669"/>
    <property type="project" value="UniProtKB-UniRule"/>
</dbReference>
<reference evidence="8" key="1">
    <citation type="journal article" date="2023" name="PeerJ">
        <title>Selection and evaluation of lactic acid bacteria from chicken feces in Thailand as potential probiotics.</title>
        <authorList>
            <person name="Khurajog B."/>
            <person name="Disastra Y."/>
            <person name="Lawwyne L.D."/>
            <person name="Sirichokchatchawan W."/>
            <person name="Niyomtham W."/>
            <person name="Yindee J."/>
            <person name="Hampson D.J."/>
            <person name="Prapasarakul N."/>
        </authorList>
    </citation>
    <scope>NUCLEOTIDE SEQUENCE</scope>
    <source>
        <strain evidence="9">BF14</strain>
        <strain evidence="8">BF9</strain>
    </source>
</reference>
<feature type="domain" description="NusB/RsmB/TIM44" evidence="7">
    <location>
        <begin position="6"/>
        <end position="133"/>
    </location>
</feature>
<evidence type="ECO:0000259" key="7">
    <source>
        <dbReference type="Pfam" id="PF01029"/>
    </source>
</evidence>
<dbReference type="EMBL" id="JAWJAX010000003">
    <property type="protein sequence ID" value="MDV2910925.1"/>
    <property type="molecule type" value="Genomic_DNA"/>
</dbReference>
<dbReference type="PANTHER" id="PTHR11078:SF3">
    <property type="entry name" value="ANTITERMINATION NUSB DOMAIN-CONTAINING PROTEIN"/>
    <property type="match status" value="1"/>
</dbReference>
<dbReference type="NCBIfam" id="NF001223">
    <property type="entry name" value="PRK00202.1-1"/>
    <property type="match status" value="1"/>
</dbReference>
<evidence type="ECO:0000256" key="6">
    <source>
        <dbReference type="HAMAP-Rule" id="MF_00073"/>
    </source>
</evidence>
<name>A0AAN5Y395_PEDAC</name>
<keyword evidence="5 6" id="KW-0804">Transcription</keyword>
<dbReference type="Pfam" id="PF01029">
    <property type="entry name" value="NusB"/>
    <property type="match status" value="1"/>
</dbReference>